<dbReference type="EMBL" id="PKPP01000827">
    <property type="protein sequence ID" value="PWA88295.1"/>
    <property type="molecule type" value="Genomic_DNA"/>
</dbReference>
<feature type="transmembrane region" description="Helical" evidence="1">
    <location>
        <begin position="80"/>
        <end position="102"/>
    </location>
</feature>
<sequence length="103" mass="11541">MVKPDILKAFLFFFQLALPPLLFLQQLAFLSSLESLVFQFQVEPFFIIGVSFFAPVSVSTAGLLETGLIPRLKVGGEIDFILLAVFFVDFFCDSLIFSNFSFA</sequence>
<evidence type="ECO:0000313" key="3">
    <source>
        <dbReference type="Proteomes" id="UP000245207"/>
    </source>
</evidence>
<evidence type="ECO:0000313" key="2">
    <source>
        <dbReference type="EMBL" id="PWA88295.1"/>
    </source>
</evidence>
<feature type="transmembrane region" description="Helical" evidence="1">
    <location>
        <begin position="46"/>
        <end position="68"/>
    </location>
</feature>
<keyword evidence="1" id="KW-0472">Membrane</keyword>
<evidence type="ECO:0000256" key="1">
    <source>
        <dbReference type="SAM" id="Phobius"/>
    </source>
</evidence>
<keyword evidence="1" id="KW-1133">Transmembrane helix</keyword>
<name>A0A2U1PRD0_ARTAN</name>
<organism evidence="2 3">
    <name type="scientific">Artemisia annua</name>
    <name type="common">Sweet wormwood</name>
    <dbReference type="NCBI Taxonomy" id="35608"/>
    <lineage>
        <taxon>Eukaryota</taxon>
        <taxon>Viridiplantae</taxon>
        <taxon>Streptophyta</taxon>
        <taxon>Embryophyta</taxon>
        <taxon>Tracheophyta</taxon>
        <taxon>Spermatophyta</taxon>
        <taxon>Magnoliopsida</taxon>
        <taxon>eudicotyledons</taxon>
        <taxon>Gunneridae</taxon>
        <taxon>Pentapetalae</taxon>
        <taxon>asterids</taxon>
        <taxon>campanulids</taxon>
        <taxon>Asterales</taxon>
        <taxon>Asteraceae</taxon>
        <taxon>Asteroideae</taxon>
        <taxon>Anthemideae</taxon>
        <taxon>Artemisiinae</taxon>
        <taxon>Artemisia</taxon>
    </lineage>
</organism>
<reference evidence="2 3" key="1">
    <citation type="journal article" date="2018" name="Mol. Plant">
        <title>The genome of Artemisia annua provides insight into the evolution of Asteraceae family and artemisinin biosynthesis.</title>
        <authorList>
            <person name="Shen Q."/>
            <person name="Zhang L."/>
            <person name="Liao Z."/>
            <person name="Wang S."/>
            <person name="Yan T."/>
            <person name="Shi P."/>
            <person name="Liu M."/>
            <person name="Fu X."/>
            <person name="Pan Q."/>
            <person name="Wang Y."/>
            <person name="Lv Z."/>
            <person name="Lu X."/>
            <person name="Zhang F."/>
            <person name="Jiang W."/>
            <person name="Ma Y."/>
            <person name="Chen M."/>
            <person name="Hao X."/>
            <person name="Li L."/>
            <person name="Tang Y."/>
            <person name="Lv G."/>
            <person name="Zhou Y."/>
            <person name="Sun X."/>
            <person name="Brodelius P.E."/>
            <person name="Rose J.K.C."/>
            <person name="Tang K."/>
        </authorList>
    </citation>
    <scope>NUCLEOTIDE SEQUENCE [LARGE SCALE GENOMIC DNA]</scope>
    <source>
        <strain evidence="3">cv. Huhao1</strain>
        <tissue evidence="2">Leaf</tissue>
    </source>
</reference>
<comment type="caution">
    <text evidence="2">The sequence shown here is derived from an EMBL/GenBank/DDBJ whole genome shotgun (WGS) entry which is preliminary data.</text>
</comment>
<dbReference type="AlphaFoldDB" id="A0A2U1PRD0"/>
<proteinExistence type="predicted"/>
<keyword evidence="1" id="KW-0812">Transmembrane</keyword>
<protein>
    <submittedName>
        <fullName evidence="2">Uncharacterized protein</fullName>
    </submittedName>
</protein>
<accession>A0A2U1PRD0</accession>
<keyword evidence="3" id="KW-1185">Reference proteome</keyword>
<gene>
    <name evidence="2" type="ORF">CTI12_AA121440</name>
</gene>
<dbReference type="Proteomes" id="UP000245207">
    <property type="component" value="Unassembled WGS sequence"/>
</dbReference>